<name>A0A810MXB3_9ACTN</name>
<organism evidence="2 3">
    <name type="scientific">Polymorphospora rubra</name>
    <dbReference type="NCBI Taxonomy" id="338584"/>
    <lineage>
        <taxon>Bacteria</taxon>
        <taxon>Bacillati</taxon>
        <taxon>Actinomycetota</taxon>
        <taxon>Actinomycetes</taxon>
        <taxon>Micromonosporales</taxon>
        <taxon>Micromonosporaceae</taxon>
        <taxon>Polymorphospora</taxon>
    </lineage>
</organism>
<evidence type="ECO:0000313" key="3">
    <source>
        <dbReference type="Proteomes" id="UP000680866"/>
    </source>
</evidence>
<dbReference type="Proteomes" id="UP000680866">
    <property type="component" value="Chromosome"/>
</dbReference>
<gene>
    <name evidence="2" type="ORF">Prubr_28370</name>
</gene>
<dbReference type="EMBL" id="AP023359">
    <property type="protein sequence ID" value="BCJ65816.1"/>
    <property type="molecule type" value="Genomic_DNA"/>
</dbReference>
<evidence type="ECO:0000313" key="2">
    <source>
        <dbReference type="EMBL" id="BCJ65816.1"/>
    </source>
</evidence>
<feature type="region of interest" description="Disordered" evidence="1">
    <location>
        <begin position="90"/>
        <end position="127"/>
    </location>
</feature>
<dbReference type="AlphaFoldDB" id="A0A810MXB3"/>
<dbReference type="KEGG" id="pry:Prubr_28370"/>
<accession>A0A810MXB3</accession>
<proteinExistence type="predicted"/>
<feature type="region of interest" description="Disordered" evidence="1">
    <location>
        <begin position="1"/>
        <end position="30"/>
    </location>
</feature>
<evidence type="ECO:0000256" key="1">
    <source>
        <dbReference type="SAM" id="MobiDB-lite"/>
    </source>
</evidence>
<keyword evidence="3" id="KW-1185">Reference proteome</keyword>
<feature type="region of interest" description="Disordered" evidence="1">
    <location>
        <begin position="63"/>
        <end position="82"/>
    </location>
</feature>
<sequence>MQDVEVGRVAVADHGAGGQRQAPTGGRQFGASDLDLFDGAESRTAGVYRDRCREANLRTVGRAAARPRGRAKGVEMADRENLHDLRKRAHQAGIEGNSKMSEQQLRNAMKRVDKGADPMMAKQSAKK</sequence>
<protein>
    <submittedName>
        <fullName evidence="2">Uncharacterized protein</fullName>
    </submittedName>
</protein>
<feature type="compositionally biased region" description="Basic and acidic residues" evidence="1">
    <location>
        <begin position="72"/>
        <end position="82"/>
    </location>
</feature>
<reference evidence="2" key="1">
    <citation type="submission" date="2020-08" db="EMBL/GenBank/DDBJ databases">
        <title>Whole genome shotgun sequence of Polymorphospora rubra NBRC 101157.</title>
        <authorList>
            <person name="Komaki H."/>
            <person name="Tamura T."/>
        </authorList>
    </citation>
    <scope>NUCLEOTIDE SEQUENCE</scope>
    <source>
        <strain evidence="2">NBRC 101157</strain>
    </source>
</reference>